<dbReference type="PANTHER" id="PTHR43048:SF3">
    <property type="entry name" value="METHYLMALONYL-COA EPIMERASE, MITOCHONDRIAL"/>
    <property type="match status" value="1"/>
</dbReference>
<keyword evidence="4" id="KW-1185">Reference proteome</keyword>
<evidence type="ECO:0000313" key="4">
    <source>
        <dbReference type="Proteomes" id="UP000783742"/>
    </source>
</evidence>
<proteinExistence type="predicted"/>
<dbReference type="Pfam" id="PF00903">
    <property type="entry name" value="Glyoxalase"/>
    <property type="match status" value="1"/>
</dbReference>
<comment type="caution">
    <text evidence="3">The sequence shown here is derived from an EMBL/GenBank/DDBJ whole genome shotgun (WGS) entry which is preliminary data.</text>
</comment>
<name>A0ABS6FFJ6_9FIRM</name>
<dbReference type="PROSITE" id="PS51819">
    <property type="entry name" value="VOC"/>
    <property type="match status" value="1"/>
</dbReference>
<accession>A0ABS6FFJ6</accession>
<dbReference type="EMBL" id="JAHLQO010000001">
    <property type="protein sequence ID" value="MBU5668233.1"/>
    <property type="molecule type" value="Genomic_DNA"/>
</dbReference>
<reference evidence="3 4" key="1">
    <citation type="submission" date="2021-06" db="EMBL/GenBank/DDBJ databases">
        <authorList>
            <person name="Sun Q."/>
            <person name="Li D."/>
        </authorList>
    </citation>
    <scope>NUCLEOTIDE SEQUENCE [LARGE SCALE GENOMIC DNA]</scope>
    <source>
        <strain evidence="3 4">MSJ-1</strain>
    </source>
</reference>
<evidence type="ECO:0000313" key="3">
    <source>
        <dbReference type="EMBL" id="MBU5668233.1"/>
    </source>
</evidence>
<feature type="domain" description="VOC" evidence="2">
    <location>
        <begin position="4"/>
        <end position="148"/>
    </location>
</feature>
<dbReference type="InterPro" id="IPR004360">
    <property type="entry name" value="Glyas_Fos-R_dOase_dom"/>
</dbReference>
<dbReference type="InterPro" id="IPR037523">
    <property type="entry name" value="VOC_core"/>
</dbReference>
<dbReference type="RefSeq" id="WP_216547883.1">
    <property type="nucleotide sequence ID" value="NZ_JAHLQO010000001.1"/>
</dbReference>
<dbReference type="InterPro" id="IPR051785">
    <property type="entry name" value="MMCE/EMCE_epimerase"/>
</dbReference>
<sequence>MIKNFAHIGVTVTDLEKSIEFYRDVLELEFIGRTHMEGESTDKLFDAKDLYVSLAYLKPKDSNGPTLELIKYESLEVEKDKPSLFKTSISEICFGVDDIEKFYERLVENKIEVISEPQEFDMTGDGFGKSKAIYFYDPDGNILEAIEEL</sequence>
<protein>
    <submittedName>
        <fullName evidence="3">VOC family protein</fullName>
    </submittedName>
</protein>
<organism evidence="3 4">
    <name type="scientific">Peptoniphilus ovalis</name>
    <dbReference type="NCBI Taxonomy" id="2841503"/>
    <lineage>
        <taxon>Bacteria</taxon>
        <taxon>Bacillati</taxon>
        <taxon>Bacillota</taxon>
        <taxon>Tissierellia</taxon>
        <taxon>Tissierellales</taxon>
        <taxon>Peptoniphilaceae</taxon>
        <taxon>Peptoniphilus</taxon>
    </lineage>
</organism>
<evidence type="ECO:0000259" key="2">
    <source>
        <dbReference type="PROSITE" id="PS51819"/>
    </source>
</evidence>
<evidence type="ECO:0000256" key="1">
    <source>
        <dbReference type="ARBA" id="ARBA00022723"/>
    </source>
</evidence>
<keyword evidence="1" id="KW-0479">Metal-binding</keyword>
<dbReference type="Proteomes" id="UP000783742">
    <property type="component" value="Unassembled WGS sequence"/>
</dbReference>
<gene>
    <name evidence="3" type="ORF">KQI68_00110</name>
</gene>
<dbReference type="PANTHER" id="PTHR43048">
    <property type="entry name" value="METHYLMALONYL-COA EPIMERASE"/>
    <property type="match status" value="1"/>
</dbReference>